<keyword evidence="2" id="KW-0808">Transferase</keyword>
<gene>
    <name evidence="2" type="ORF">BSL82_16115</name>
</gene>
<dbReference type="PANTHER" id="PTHR22916">
    <property type="entry name" value="GLYCOSYLTRANSFERASE"/>
    <property type="match status" value="1"/>
</dbReference>
<accession>A0A1L4A001</accession>
<dbReference type="STRING" id="1921510.BSL82_16115"/>
<dbReference type="KEGG" id="sphj:BSL82_16115"/>
<protein>
    <submittedName>
        <fullName evidence="2">Glycosyl transferase</fullName>
    </submittedName>
</protein>
<dbReference type="GO" id="GO:0016758">
    <property type="term" value="F:hexosyltransferase activity"/>
    <property type="evidence" value="ECO:0007669"/>
    <property type="project" value="UniProtKB-ARBA"/>
</dbReference>
<reference evidence="3" key="1">
    <citation type="submission" date="2016-11" db="EMBL/GenBank/DDBJ databases">
        <title>Complete Genome Sequence of alachlor-degrading Sphingomonas sp. strain JJ-A5.</title>
        <authorList>
            <person name="Lee H."/>
            <person name="Ka J.-O."/>
        </authorList>
    </citation>
    <scope>NUCLEOTIDE SEQUENCE [LARGE SCALE GENOMIC DNA]</scope>
    <source>
        <strain evidence="3">JJ-A5</strain>
    </source>
</reference>
<organism evidence="2 3">
    <name type="scientific">Tardibacter chloracetimidivorans</name>
    <dbReference type="NCBI Taxonomy" id="1921510"/>
    <lineage>
        <taxon>Bacteria</taxon>
        <taxon>Pseudomonadati</taxon>
        <taxon>Pseudomonadota</taxon>
        <taxon>Alphaproteobacteria</taxon>
        <taxon>Sphingomonadales</taxon>
        <taxon>Sphingomonadaceae</taxon>
        <taxon>Tardibacter</taxon>
    </lineage>
</organism>
<sequence>MVKISLITATYNAADTVADSLRSAAMQTYQNVEHIVIDGASTDGTQKIVEESGERLTTFVSEPDRGIYDALNKGIALATGDVIGFLHADDLFAHQEVLLRVASTFQDPDVDVSYGDLEYVRRTDPDRVVRRWISGTFAPGRLAYGWMPPHPTFYVRRQMYDRFGLFDLDYKISADYDQMLRLLRQQETTVRYIPETLIQMRLGGASNQSLQSILLKSSEDYRIIQRHKLIGFLTLLGKNLSKVRQFRPF</sequence>
<dbReference type="Proteomes" id="UP000182063">
    <property type="component" value="Chromosome"/>
</dbReference>
<dbReference type="OrthoDB" id="9813349at2"/>
<evidence type="ECO:0000313" key="3">
    <source>
        <dbReference type="Proteomes" id="UP000182063"/>
    </source>
</evidence>
<dbReference type="Pfam" id="PF00535">
    <property type="entry name" value="Glycos_transf_2"/>
    <property type="match status" value="1"/>
</dbReference>
<keyword evidence="3" id="KW-1185">Reference proteome</keyword>
<evidence type="ECO:0000313" key="2">
    <source>
        <dbReference type="EMBL" id="API61214.1"/>
    </source>
</evidence>
<dbReference type="SUPFAM" id="SSF53448">
    <property type="entry name" value="Nucleotide-diphospho-sugar transferases"/>
    <property type="match status" value="1"/>
</dbReference>
<feature type="domain" description="Glycosyltransferase 2-like" evidence="1">
    <location>
        <begin position="5"/>
        <end position="141"/>
    </location>
</feature>
<proteinExistence type="predicted"/>
<dbReference type="InterPro" id="IPR001173">
    <property type="entry name" value="Glyco_trans_2-like"/>
</dbReference>
<dbReference type="AlphaFoldDB" id="A0A1L4A001"/>
<name>A0A1L4A001_9SPHN</name>
<dbReference type="EMBL" id="CP018221">
    <property type="protein sequence ID" value="API61214.1"/>
    <property type="molecule type" value="Genomic_DNA"/>
</dbReference>
<dbReference type="CDD" id="cd06433">
    <property type="entry name" value="GT_2_WfgS_like"/>
    <property type="match status" value="1"/>
</dbReference>
<dbReference type="PANTHER" id="PTHR22916:SF3">
    <property type="entry name" value="UDP-GLCNAC:BETAGAL BETA-1,3-N-ACETYLGLUCOSAMINYLTRANSFERASE-LIKE PROTEIN 1"/>
    <property type="match status" value="1"/>
</dbReference>
<dbReference type="InterPro" id="IPR029044">
    <property type="entry name" value="Nucleotide-diphossugar_trans"/>
</dbReference>
<evidence type="ECO:0000259" key="1">
    <source>
        <dbReference type="Pfam" id="PF00535"/>
    </source>
</evidence>
<dbReference type="Gene3D" id="3.90.550.10">
    <property type="entry name" value="Spore Coat Polysaccharide Biosynthesis Protein SpsA, Chain A"/>
    <property type="match status" value="1"/>
</dbReference>